<sequence length="375" mass="41804">MTPPIAPSLCKRLDNTSWMLWFKTSNQYSIIDNLFKEALDSVMSSPSKALFLDTWSESLGLKEAEARWNQVISYLELCQTPQEDTDILTIKAPPEVPLQQPPIYLDIHGTTIAIETDDNKTLQTVFPALAVYQVFQPKQGATVTFSIFRKEGIMYLLKNGQLLRVVKQHAYHIIQGTFTTHILCSIAPCKLQTLLGTLHASTVVNNSGNAIALIGHSGRGKSTLTALLGQHGFEVLADDVSALDTSHNILYNPNGISIKQGAYMVLNPYYPELETTPKHLFNTQKGPIRYLHNAHSKLDKHLCQTIVLVAYNPNAEEGLLPIDKKTALETLIPESWLSASTEHAKLFMDWCAALTCYQLTYHNIETAVTALNQLR</sequence>
<protein>
    <recommendedName>
        <fullName evidence="4">HPr kinase/phosphorylase C-terminal domain-containing protein</fullName>
    </recommendedName>
</protein>
<dbReference type="KEGG" id="mcaa:R3L15_01510"/>
<dbReference type="EMBL" id="CP136925">
    <property type="protein sequence ID" value="WXA13561.1"/>
    <property type="molecule type" value="Genomic_DNA"/>
</dbReference>
<dbReference type="Gene3D" id="3.40.50.300">
    <property type="entry name" value="P-loop containing nucleotide triphosphate hydrolases"/>
    <property type="match status" value="1"/>
</dbReference>
<dbReference type="SUPFAM" id="SSF53795">
    <property type="entry name" value="PEP carboxykinase-like"/>
    <property type="match status" value="1"/>
</dbReference>
<reference evidence="1 3" key="1">
    <citation type="submission" date="2023-10" db="EMBL/GenBank/DDBJ databases">
        <title>Culture-based analysis of two novel bacteria associated with mangrove crab gills.</title>
        <authorList>
            <person name="Yang X."/>
            <person name="Garuglieri E."/>
            <person name="Van Goethem M.W."/>
            <person name="Fusi M."/>
            <person name="Marasco R."/>
            <person name="Daffonchio D.G."/>
        </authorList>
    </citation>
    <scope>NUCLEOTIDE SEQUENCE [LARGE SCALE GENOMIC DNA]</scope>
    <source>
        <strain evidence="2">UG2-1</strain>
        <strain evidence="1">UG2-2</strain>
        <strain evidence="3">UG2_2</strain>
    </source>
</reference>
<keyword evidence="3" id="KW-1185">Reference proteome</keyword>
<evidence type="ECO:0000313" key="3">
    <source>
        <dbReference type="Proteomes" id="UP001368318"/>
    </source>
</evidence>
<accession>A0AAU6P2G2</accession>
<evidence type="ECO:0000313" key="2">
    <source>
        <dbReference type="EMBL" id="WXA13561.1"/>
    </source>
</evidence>
<name>A0AAU6P2G2_9FLAO</name>
<gene>
    <name evidence="2" type="ORF">R3L15_01510</name>
    <name evidence="1" type="ORF">R3L16_05885</name>
</gene>
<dbReference type="EMBL" id="CP136924">
    <property type="protein sequence ID" value="WXA04020.1"/>
    <property type="molecule type" value="Genomic_DNA"/>
</dbReference>
<evidence type="ECO:0000313" key="1">
    <source>
        <dbReference type="EMBL" id="WXA04020.1"/>
    </source>
</evidence>
<dbReference type="RefSeq" id="WP_338732829.1">
    <property type="nucleotide sequence ID" value="NZ_CP136924.1"/>
</dbReference>
<evidence type="ECO:0008006" key="4">
    <source>
        <dbReference type="Google" id="ProtNLM"/>
    </source>
</evidence>
<organism evidence="1 3">
    <name type="scientific">Mangrovimonas cancribranchiae</name>
    <dbReference type="NCBI Taxonomy" id="3080055"/>
    <lineage>
        <taxon>Bacteria</taxon>
        <taxon>Pseudomonadati</taxon>
        <taxon>Bacteroidota</taxon>
        <taxon>Flavobacteriia</taxon>
        <taxon>Flavobacteriales</taxon>
        <taxon>Flavobacteriaceae</taxon>
        <taxon>Mangrovimonas</taxon>
    </lineage>
</organism>
<dbReference type="AlphaFoldDB" id="A0AAU6P2G2"/>
<dbReference type="InterPro" id="IPR027417">
    <property type="entry name" value="P-loop_NTPase"/>
</dbReference>
<dbReference type="Proteomes" id="UP001368318">
    <property type="component" value="Chromosome"/>
</dbReference>
<proteinExistence type="predicted"/>